<evidence type="ECO:0000259" key="1">
    <source>
        <dbReference type="Pfam" id="PF01370"/>
    </source>
</evidence>
<protein>
    <submittedName>
        <fullName evidence="2">Nucleoside-diphosphate-sugar epimerase</fullName>
    </submittedName>
</protein>
<comment type="caution">
    <text evidence="2">The sequence shown here is derived from an EMBL/GenBank/DDBJ whole genome shotgun (WGS) entry which is preliminary data.</text>
</comment>
<dbReference type="EMBL" id="JAMTCP010000025">
    <property type="protein sequence ID" value="MCP2260345.1"/>
    <property type="molecule type" value="Genomic_DNA"/>
</dbReference>
<evidence type="ECO:0000313" key="2">
    <source>
        <dbReference type="EMBL" id="MCP2260345.1"/>
    </source>
</evidence>
<gene>
    <name evidence="2" type="ORF">LX15_004058</name>
</gene>
<keyword evidence="3" id="KW-1185">Reference proteome</keyword>
<reference evidence="2 3" key="1">
    <citation type="submission" date="2022-06" db="EMBL/GenBank/DDBJ databases">
        <title>Genomic Encyclopedia of Archaeal and Bacterial Type Strains, Phase II (KMG-II): from individual species to whole genera.</title>
        <authorList>
            <person name="Goeker M."/>
        </authorList>
    </citation>
    <scope>NUCLEOTIDE SEQUENCE [LARGE SCALE GENOMIC DNA]</scope>
    <source>
        <strain evidence="2 3">DSM 40477</strain>
    </source>
</reference>
<dbReference type="PANTHER" id="PTHR12126">
    <property type="entry name" value="NADH-UBIQUINONE OXIDOREDUCTASE 39 KDA SUBUNIT-RELATED"/>
    <property type="match status" value="1"/>
</dbReference>
<dbReference type="Proteomes" id="UP001205311">
    <property type="component" value="Unassembled WGS sequence"/>
</dbReference>
<organism evidence="2 3">
    <name type="scientific">Streptoalloteichus tenebrarius (strain ATCC 17920 / DSM 40477 / JCM 4838 / CBS 697.72 / NBRC 16177 / NCIMB 11028 / NRRL B-12390 / A12253. 1 / ISP 5477)</name>
    <name type="common">Streptomyces tenebrarius</name>
    <dbReference type="NCBI Taxonomy" id="1933"/>
    <lineage>
        <taxon>Bacteria</taxon>
        <taxon>Bacillati</taxon>
        <taxon>Actinomycetota</taxon>
        <taxon>Actinomycetes</taxon>
        <taxon>Pseudonocardiales</taxon>
        <taxon>Pseudonocardiaceae</taxon>
        <taxon>Streptoalloteichus</taxon>
    </lineage>
</organism>
<dbReference type="Gene3D" id="3.40.50.720">
    <property type="entry name" value="NAD(P)-binding Rossmann-like Domain"/>
    <property type="match status" value="1"/>
</dbReference>
<dbReference type="InterPro" id="IPR001509">
    <property type="entry name" value="Epimerase_deHydtase"/>
</dbReference>
<evidence type="ECO:0000313" key="3">
    <source>
        <dbReference type="Proteomes" id="UP001205311"/>
    </source>
</evidence>
<dbReference type="Pfam" id="PF01370">
    <property type="entry name" value="Epimerase"/>
    <property type="match status" value="1"/>
</dbReference>
<dbReference type="InterPro" id="IPR036291">
    <property type="entry name" value="NAD(P)-bd_dom_sf"/>
</dbReference>
<accession>A0ABT1HYB1</accession>
<proteinExistence type="predicted"/>
<dbReference type="PANTHER" id="PTHR12126:SF11">
    <property type="entry name" value="NADH DEHYDROGENASE [UBIQUINONE] 1 ALPHA SUBCOMPLEX SUBUNIT 9, MITOCHONDRIAL"/>
    <property type="match status" value="1"/>
</dbReference>
<sequence>MRLLLLGGSWFLGRAVVDAALAAGWEVTTFRRGRTGHQGGVRLVQGDRTEPADLARLATHGPWDAIVDTMSYVPRESLAMARILETVADRYVLVSTVSVYEGWPVEPLTEHSPTLKCPPDADADYGVDADPGPSRYGFGKAGCECAVTSAFGPARVAILRPGVILGPHEYVGRLPWWLRRFERGGTVIGPGDPARRIQPVDVRDVAKFALRCALGLQGVYNVVGLDEEATMGEFLAACAEVTGSAAEVEWVPDEHLIKSGVKHWTEIPLWRPFAGTWDISASAAERAGLTTRPLAETVHDTWEWLQNAEPMAHERAAELGITPERESTILEAWRAQRP</sequence>
<dbReference type="RefSeq" id="WP_253671196.1">
    <property type="nucleotide sequence ID" value="NZ_JAMTCP010000025.1"/>
</dbReference>
<name>A0ABT1HYB1_STRSD</name>
<dbReference type="SUPFAM" id="SSF51735">
    <property type="entry name" value="NAD(P)-binding Rossmann-fold domains"/>
    <property type="match status" value="1"/>
</dbReference>
<feature type="domain" description="NAD-dependent epimerase/dehydratase" evidence="1">
    <location>
        <begin position="4"/>
        <end position="212"/>
    </location>
</feature>
<dbReference type="InterPro" id="IPR051207">
    <property type="entry name" value="ComplexI_NDUFA9_subunit"/>
</dbReference>